<feature type="domain" description="HTH lacI-type" evidence="4">
    <location>
        <begin position="12"/>
        <end position="66"/>
    </location>
</feature>
<dbReference type="GO" id="GO:0003677">
    <property type="term" value="F:DNA binding"/>
    <property type="evidence" value="ECO:0007669"/>
    <property type="project" value="UniProtKB-KW"/>
</dbReference>
<evidence type="ECO:0000313" key="5">
    <source>
        <dbReference type="EMBL" id="MFC0678746.1"/>
    </source>
</evidence>
<sequence>MTQQDFPASPPPTMADVATRAGVALGTVSNVLNAPEKVAEATRARVQRAIDELGFVPNRAARVLAAGTSTTIGFVIVDLANSFFLDMARGAEREAERQGMNVLIGDSDLRIEKQRTYLRLFDEERAAGVLVAPHPDTDEDVDRARARGRRIVVVNGHSGLAGCSVDADNELGGYLAARHLIETGRRRLLFVGSRTGVPALEDRARGARRAVAETNGAVVLSLRETSRVRAEHGREVGRELATVSAGRRPDGIVAASDLLAVGIIEVLLASGVSVPAEVGVVGYDDNRAAWDSALPISTVAQPGTEMGIAATRLLLEELRSPQTHRHRHIVLEPRLVPRESSAPANRHPR</sequence>
<evidence type="ECO:0000259" key="4">
    <source>
        <dbReference type="PROSITE" id="PS50932"/>
    </source>
</evidence>
<evidence type="ECO:0000313" key="6">
    <source>
        <dbReference type="Proteomes" id="UP001589896"/>
    </source>
</evidence>
<evidence type="ECO:0000256" key="2">
    <source>
        <dbReference type="ARBA" id="ARBA00023125"/>
    </source>
</evidence>
<gene>
    <name evidence="5" type="ORF">ACFFGH_12930</name>
</gene>
<dbReference type="Gene3D" id="3.40.50.2300">
    <property type="match status" value="2"/>
</dbReference>
<proteinExistence type="predicted"/>
<accession>A0ABV6RP58</accession>
<dbReference type="PROSITE" id="PS50932">
    <property type="entry name" value="HTH_LACI_2"/>
    <property type="match status" value="1"/>
</dbReference>
<dbReference type="CDD" id="cd01392">
    <property type="entry name" value="HTH_LacI"/>
    <property type="match status" value="1"/>
</dbReference>
<keyword evidence="6" id="KW-1185">Reference proteome</keyword>
<name>A0ABV6RP58_9GAMM</name>
<organism evidence="5 6">
    <name type="scientific">Lysobacter korlensis</name>
    <dbReference type="NCBI Taxonomy" id="553636"/>
    <lineage>
        <taxon>Bacteria</taxon>
        <taxon>Pseudomonadati</taxon>
        <taxon>Pseudomonadota</taxon>
        <taxon>Gammaproteobacteria</taxon>
        <taxon>Lysobacterales</taxon>
        <taxon>Lysobacteraceae</taxon>
        <taxon>Lysobacter</taxon>
    </lineage>
</organism>
<dbReference type="SUPFAM" id="SSF53822">
    <property type="entry name" value="Periplasmic binding protein-like I"/>
    <property type="match status" value="1"/>
</dbReference>
<dbReference type="InterPro" id="IPR046335">
    <property type="entry name" value="LacI/GalR-like_sensor"/>
</dbReference>
<dbReference type="Pfam" id="PF00356">
    <property type="entry name" value="LacI"/>
    <property type="match status" value="1"/>
</dbReference>
<evidence type="ECO:0000256" key="1">
    <source>
        <dbReference type="ARBA" id="ARBA00023015"/>
    </source>
</evidence>
<evidence type="ECO:0000256" key="3">
    <source>
        <dbReference type="ARBA" id="ARBA00023163"/>
    </source>
</evidence>
<keyword evidence="2 5" id="KW-0238">DNA-binding</keyword>
<dbReference type="InterPro" id="IPR028082">
    <property type="entry name" value="Peripla_BP_I"/>
</dbReference>
<dbReference type="EMBL" id="JBHLTG010000002">
    <property type="protein sequence ID" value="MFC0678746.1"/>
    <property type="molecule type" value="Genomic_DNA"/>
</dbReference>
<dbReference type="RefSeq" id="WP_386668861.1">
    <property type="nucleotide sequence ID" value="NZ_JBHLTG010000002.1"/>
</dbReference>
<dbReference type="Proteomes" id="UP001589896">
    <property type="component" value="Unassembled WGS sequence"/>
</dbReference>
<reference evidence="5 6" key="1">
    <citation type="submission" date="2024-09" db="EMBL/GenBank/DDBJ databases">
        <authorList>
            <person name="Sun Q."/>
            <person name="Mori K."/>
        </authorList>
    </citation>
    <scope>NUCLEOTIDE SEQUENCE [LARGE SCALE GENOMIC DNA]</scope>
    <source>
        <strain evidence="5 6">KCTC 23076</strain>
    </source>
</reference>
<dbReference type="Gene3D" id="1.10.260.40">
    <property type="entry name" value="lambda repressor-like DNA-binding domains"/>
    <property type="match status" value="1"/>
</dbReference>
<dbReference type="SUPFAM" id="SSF47413">
    <property type="entry name" value="lambda repressor-like DNA-binding domains"/>
    <property type="match status" value="1"/>
</dbReference>
<dbReference type="InterPro" id="IPR000843">
    <property type="entry name" value="HTH_LacI"/>
</dbReference>
<dbReference type="SMART" id="SM00354">
    <property type="entry name" value="HTH_LACI"/>
    <property type="match status" value="1"/>
</dbReference>
<dbReference type="InterPro" id="IPR010982">
    <property type="entry name" value="Lambda_DNA-bd_dom_sf"/>
</dbReference>
<dbReference type="PANTHER" id="PTHR30146">
    <property type="entry name" value="LACI-RELATED TRANSCRIPTIONAL REPRESSOR"/>
    <property type="match status" value="1"/>
</dbReference>
<protein>
    <submittedName>
        <fullName evidence="5">LacI family DNA-binding transcriptional regulator</fullName>
    </submittedName>
</protein>
<keyword evidence="1" id="KW-0805">Transcription regulation</keyword>
<comment type="caution">
    <text evidence="5">The sequence shown here is derived from an EMBL/GenBank/DDBJ whole genome shotgun (WGS) entry which is preliminary data.</text>
</comment>
<keyword evidence="3" id="KW-0804">Transcription</keyword>
<dbReference type="Pfam" id="PF13377">
    <property type="entry name" value="Peripla_BP_3"/>
    <property type="match status" value="1"/>
</dbReference>
<dbReference type="PANTHER" id="PTHR30146:SF109">
    <property type="entry name" value="HTH-TYPE TRANSCRIPTIONAL REGULATOR GALS"/>
    <property type="match status" value="1"/>
</dbReference>